<feature type="compositionally biased region" description="Polar residues" evidence="7">
    <location>
        <begin position="88"/>
        <end position="103"/>
    </location>
</feature>
<evidence type="ECO:0000256" key="7">
    <source>
        <dbReference type="SAM" id="MobiDB-lite"/>
    </source>
</evidence>
<keyword evidence="10" id="KW-1185">Reference proteome</keyword>
<dbReference type="EMBL" id="HE978314">
    <property type="protein sequence ID" value="CCK68073.1"/>
    <property type="molecule type" value="Genomic_DNA"/>
</dbReference>
<feature type="compositionally biased region" description="Polar residues" evidence="7">
    <location>
        <begin position="414"/>
        <end position="430"/>
    </location>
</feature>
<feature type="domain" description="Inner centromere protein ARK-binding" evidence="8">
    <location>
        <begin position="694"/>
        <end position="734"/>
    </location>
</feature>
<evidence type="ECO:0000313" key="10">
    <source>
        <dbReference type="Proteomes" id="UP000006310"/>
    </source>
</evidence>
<dbReference type="Pfam" id="PF03941">
    <property type="entry name" value="INCENP_ARK-bind"/>
    <property type="match status" value="1"/>
</dbReference>
<evidence type="ECO:0000256" key="2">
    <source>
        <dbReference type="ARBA" id="ARBA00004186"/>
    </source>
</evidence>
<dbReference type="OrthoDB" id="6123at2759"/>
<comment type="similarity">
    <text evidence="3">Belongs to the INCENP family.</text>
</comment>
<feature type="region of interest" description="Disordered" evidence="7">
    <location>
        <begin position="75"/>
        <end position="210"/>
    </location>
</feature>
<feature type="compositionally biased region" description="Basic and acidic residues" evidence="7">
    <location>
        <begin position="535"/>
        <end position="544"/>
    </location>
</feature>
<feature type="region of interest" description="Disordered" evidence="7">
    <location>
        <begin position="615"/>
        <end position="652"/>
    </location>
</feature>
<feature type="compositionally biased region" description="Polar residues" evidence="7">
    <location>
        <begin position="140"/>
        <end position="170"/>
    </location>
</feature>
<comment type="subcellular location">
    <subcellularLocation>
        <location evidence="2">Cytoplasm</location>
        <location evidence="2">Cytoskeleton</location>
        <location evidence="2">Spindle</location>
    </subcellularLocation>
    <subcellularLocation>
        <location evidence="1">Nucleus</location>
    </subcellularLocation>
</comment>
<dbReference type="Proteomes" id="UP000006310">
    <property type="component" value="Chromosome 1"/>
</dbReference>
<evidence type="ECO:0000313" key="9">
    <source>
        <dbReference type="EMBL" id="CCK68073.1"/>
    </source>
</evidence>
<name>J7RET7_HUIN7</name>
<reference evidence="10" key="2">
    <citation type="submission" date="2012-08" db="EMBL/GenBank/DDBJ databases">
        <title>Genome sequence of Kazachstania naganishii.</title>
        <authorList>
            <person name="Gordon J.L."/>
            <person name="Armisen D."/>
            <person name="Proux-Wera E."/>
            <person name="OhEigeartaigh S.S."/>
            <person name="Byrne K.P."/>
            <person name="Wolfe K.H."/>
        </authorList>
    </citation>
    <scope>NUCLEOTIDE SEQUENCE [LARGE SCALE GENOMIC DNA]</scope>
    <source>
        <strain evidence="10">ATCC MYA-139 / BCRC 22969 / CBS 8797 / CCRC 22969 / KCTC 17520 / NBRC 10181 / NCYC 3082</strain>
    </source>
</reference>
<evidence type="ECO:0000256" key="5">
    <source>
        <dbReference type="ARBA" id="ARBA00023212"/>
    </source>
</evidence>
<feature type="compositionally biased region" description="Polar residues" evidence="7">
    <location>
        <begin position="300"/>
        <end position="319"/>
    </location>
</feature>
<reference evidence="9 10" key="1">
    <citation type="journal article" date="2011" name="Proc. Natl. Acad. Sci. U.S.A.">
        <title>Evolutionary erosion of yeast sex chromosomes by mating-type switching accidents.</title>
        <authorList>
            <person name="Gordon J.L."/>
            <person name="Armisen D."/>
            <person name="Proux-Wera E."/>
            <person name="Oheigeartaigh S.S."/>
            <person name="Byrne K.P."/>
            <person name="Wolfe K.H."/>
        </authorList>
    </citation>
    <scope>NUCLEOTIDE SEQUENCE [LARGE SCALE GENOMIC DNA]</scope>
    <source>
        <strain evidence="10">ATCC MYA-139 / BCRC 22969 / CBS 8797 / CCRC 22969 / KCTC 17520 / NBRC 10181 / NCYC 3082</strain>
    </source>
</reference>
<keyword evidence="6" id="KW-0539">Nucleus</keyword>
<dbReference type="GO" id="GO:0005819">
    <property type="term" value="C:spindle"/>
    <property type="evidence" value="ECO:0007669"/>
    <property type="project" value="UniProtKB-SubCell"/>
</dbReference>
<dbReference type="STRING" id="1071383.J7RET7"/>
<feature type="region of interest" description="Disordered" evidence="7">
    <location>
        <begin position="262"/>
        <end position="338"/>
    </location>
</feature>
<feature type="compositionally biased region" description="Polar residues" evidence="7">
    <location>
        <begin position="520"/>
        <end position="534"/>
    </location>
</feature>
<feature type="region of interest" description="Disordered" evidence="7">
    <location>
        <begin position="375"/>
        <end position="456"/>
    </location>
</feature>
<feature type="compositionally biased region" description="Polar residues" evidence="7">
    <location>
        <begin position="178"/>
        <end position="210"/>
    </location>
</feature>
<evidence type="ECO:0000256" key="3">
    <source>
        <dbReference type="ARBA" id="ARBA00010042"/>
    </source>
</evidence>
<evidence type="ECO:0000256" key="1">
    <source>
        <dbReference type="ARBA" id="ARBA00004123"/>
    </source>
</evidence>
<dbReference type="OMA" id="RSNMFVP"/>
<dbReference type="InterPro" id="IPR005635">
    <property type="entry name" value="Inner_centromere_prot_ARK-bd"/>
</dbReference>
<keyword evidence="4" id="KW-0963">Cytoplasm</keyword>
<evidence type="ECO:0000256" key="4">
    <source>
        <dbReference type="ARBA" id="ARBA00022490"/>
    </source>
</evidence>
<feature type="region of interest" description="Disordered" evidence="7">
    <location>
        <begin position="493"/>
        <end position="598"/>
    </location>
</feature>
<dbReference type="GO" id="GO:0005634">
    <property type="term" value="C:nucleus"/>
    <property type="evidence" value="ECO:0007669"/>
    <property type="project" value="UniProtKB-SubCell"/>
</dbReference>
<feature type="compositionally biased region" description="Basic residues" evidence="7">
    <location>
        <begin position="375"/>
        <end position="385"/>
    </location>
</feature>
<gene>
    <name evidence="9" type="primary">KNAG0A03940</name>
    <name evidence="9" type="ordered locus">KNAG_0A03940</name>
</gene>
<accession>J7RET7</accession>
<proteinExistence type="inferred from homology"/>
<evidence type="ECO:0000259" key="8">
    <source>
        <dbReference type="Pfam" id="PF03941"/>
    </source>
</evidence>
<feature type="compositionally biased region" description="Basic and acidic residues" evidence="7">
    <location>
        <begin position="554"/>
        <end position="578"/>
    </location>
</feature>
<feature type="compositionally biased region" description="Basic residues" evidence="7">
    <location>
        <begin position="579"/>
        <end position="589"/>
    </location>
</feature>
<dbReference type="HOGENOM" id="CLU_368837_0_0_1"/>
<dbReference type="KEGG" id="kng:KNAG_0A03940"/>
<dbReference type="RefSeq" id="XP_022462319.1">
    <property type="nucleotide sequence ID" value="XM_022608252.1"/>
</dbReference>
<dbReference type="GeneID" id="34523708"/>
<dbReference type="AlphaFoldDB" id="J7RET7"/>
<organism evidence="9 10">
    <name type="scientific">Huiozyma naganishii (strain ATCC MYA-139 / BCRC 22969 / CBS 8797 / KCTC 17520 / NBRC 10181 / NCYC 3082 / Yp74L-3)</name>
    <name type="common">Yeast</name>
    <name type="synonym">Kazachstania naganishii</name>
    <dbReference type="NCBI Taxonomy" id="1071383"/>
    <lineage>
        <taxon>Eukaryota</taxon>
        <taxon>Fungi</taxon>
        <taxon>Dikarya</taxon>
        <taxon>Ascomycota</taxon>
        <taxon>Saccharomycotina</taxon>
        <taxon>Saccharomycetes</taxon>
        <taxon>Saccharomycetales</taxon>
        <taxon>Saccharomycetaceae</taxon>
        <taxon>Huiozyma</taxon>
    </lineage>
</organism>
<protein>
    <recommendedName>
        <fullName evidence="8">Inner centromere protein ARK-binding domain-containing protein</fullName>
    </recommendedName>
</protein>
<evidence type="ECO:0000256" key="6">
    <source>
        <dbReference type="ARBA" id="ARBA00023242"/>
    </source>
</evidence>
<dbReference type="eggNOG" id="ENOG502S0AD">
    <property type="taxonomic scope" value="Eukaryota"/>
</dbReference>
<sequence length="755" mass="84276">MSWSFNPEKDNVSKYMVHSLNVLNNSLDQNMDDSVLHSADQWLRDKFENVLASPQQTTSLNNNDFEFTDKNDIFTTANASPERRKTPTKSNASSEFTPRSLSKQVPERAKKGTMWSPFSKERSPAIPTSNKPLSNREPIATNTESPTRGENIINTGNHSTPDTTSVQRNPNGKEKEQSALNSSRLLDTVSDNSEQKSVSPASGPNKTTSIGVSATVSPVNQLADTVVIPPKNVAQYDPGIEKRARIRQNLFVPLPEKDPLTVRSAAPVSKSKDSTKEITTTYPLAQTPKLPKLERKPTKKTPNSNPVSQINNVDHSPSARSERKVQKSTGITKENQTKLKSPLKHIALTNSSVKKSPNISENVFDRLSSLSTKSFKKKVQSHSKPHTSLPRSSIDFSGSPMRRHSPPAKRPNQDELSMQETLKDIFSTSKTKPRLNLSIPKKKESLPLENDASKLPPVTSIKYPVEHDDMKVALPLAPSSPNKENFKQVNLSISPGIEGKSPVSKGFSVSGDSTKEGLPKSNNSTEKFSKSTGNAEDRKCDNKLTEFQFLPRPGPDKEDVKARLNKRLSEVLRTQHELGKRRKEQRRKKSQLEDDLSKRSNVKFSDFKNYSKKHSLLASSEPAKTFTKSSSNKRRRTKDNRESTDPNSVLAGINSIDYRNKASLKPSSHIQNKARSEAVDDSLPEILSDPELDTVVLSNWAKESPLRQQLVEQENWDTKKIFGPLAPLHIEEIFPTTSRLHKYKTAMARKTSWKS</sequence>
<keyword evidence="5" id="KW-0206">Cytoskeleton</keyword>